<name>A0A182YTB7_ANOST</name>
<protein>
    <recommendedName>
        <fullName evidence="1">GCN5-related N-acetyltransferase Rv2170-like domain-containing protein</fullName>
    </recommendedName>
</protein>
<dbReference type="PANTHER" id="PTHR20958:SF10">
    <property type="entry name" value="GH05617P-RELATED"/>
    <property type="match status" value="1"/>
</dbReference>
<sequence length="155" mass="17838">MFFHKLEHTNDTLTRALHLIDWNYSWKISCCFHPPVLFLHRVLYEILYMLTIEDAVTANSLWPYRTNGSEMLLKRLALWNPSVGLFDKATGEMMAWCFGFQSGAYGILQVPVNHRRKGYGTIVPKMLARKLAELNRTCFESLGSNILEPCTGHVT</sequence>
<dbReference type="VEuPathDB" id="VectorBase:ASTE003201"/>
<dbReference type="GO" id="GO:0016747">
    <property type="term" value="F:acyltransferase activity, transferring groups other than amino-acyl groups"/>
    <property type="evidence" value="ECO:0007669"/>
    <property type="project" value="InterPro"/>
</dbReference>
<dbReference type="InterPro" id="IPR016181">
    <property type="entry name" value="Acyl_CoA_acyltransferase"/>
</dbReference>
<dbReference type="InterPro" id="IPR053225">
    <property type="entry name" value="Acyl-CoA_N-acyltransferase"/>
</dbReference>
<keyword evidence="3" id="KW-1185">Reference proteome</keyword>
<evidence type="ECO:0000313" key="2">
    <source>
        <dbReference type="EnsemblMetazoa" id="ASTEI11703-PA"/>
    </source>
</evidence>
<dbReference type="Proteomes" id="UP000076408">
    <property type="component" value="Unassembled WGS sequence"/>
</dbReference>
<dbReference type="Pfam" id="PF08445">
    <property type="entry name" value="FR47"/>
    <property type="match status" value="1"/>
</dbReference>
<dbReference type="VEuPathDB" id="VectorBase:ASTEI11703"/>
<reference evidence="2" key="2">
    <citation type="submission" date="2020-05" db="UniProtKB">
        <authorList>
            <consortium name="EnsemblMetazoa"/>
        </authorList>
    </citation>
    <scope>IDENTIFICATION</scope>
    <source>
        <strain evidence="2">Indian</strain>
    </source>
</reference>
<feature type="domain" description="GCN5-related N-acetyltransferase Rv2170-like" evidence="1">
    <location>
        <begin position="82"/>
        <end position="139"/>
    </location>
</feature>
<dbReference type="PANTHER" id="PTHR20958">
    <property type="entry name" value="GLYCINE N-ACYLTRANSFERASE-LIKE PROTEIN"/>
    <property type="match status" value="1"/>
</dbReference>
<evidence type="ECO:0000313" key="3">
    <source>
        <dbReference type="Proteomes" id="UP000076408"/>
    </source>
</evidence>
<accession>A0A182YTB7</accession>
<dbReference type="SUPFAM" id="SSF55729">
    <property type="entry name" value="Acyl-CoA N-acyltransferases (Nat)"/>
    <property type="match status" value="1"/>
</dbReference>
<proteinExistence type="predicted"/>
<dbReference type="Gene3D" id="3.40.630.30">
    <property type="match status" value="1"/>
</dbReference>
<dbReference type="VEuPathDB" id="VectorBase:ASTEI20_045703"/>
<evidence type="ECO:0000259" key="1">
    <source>
        <dbReference type="Pfam" id="PF08445"/>
    </source>
</evidence>
<dbReference type="EnsemblMetazoa" id="ASTEI11703-RA">
    <property type="protein sequence ID" value="ASTEI11703-PA"/>
    <property type="gene ID" value="ASTEI11703"/>
</dbReference>
<dbReference type="InterPro" id="IPR013653">
    <property type="entry name" value="GCN5-like_dom"/>
</dbReference>
<dbReference type="AlphaFoldDB" id="A0A182YTB7"/>
<reference evidence="3" key="1">
    <citation type="journal article" date="2014" name="Genome Biol.">
        <title>Genome analysis of a major urban malaria vector mosquito, Anopheles stephensi.</title>
        <authorList>
            <person name="Jiang X."/>
            <person name="Peery A."/>
            <person name="Hall A.B."/>
            <person name="Sharma A."/>
            <person name="Chen X.G."/>
            <person name="Waterhouse R.M."/>
            <person name="Komissarov A."/>
            <person name="Riehle M.M."/>
            <person name="Shouche Y."/>
            <person name="Sharakhova M.V."/>
            <person name="Lawson D."/>
            <person name="Pakpour N."/>
            <person name="Arensburger P."/>
            <person name="Davidson V.L."/>
            <person name="Eiglmeier K."/>
            <person name="Emrich S."/>
            <person name="George P."/>
            <person name="Kennedy R.C."/>
            <person name="Mane S.P."/>
            <person name="Maslen G."/>
            <person name="Oringanje C."/>
            <person name="Qi Y."/>
            <person name="Settlage R."/>
            <person name="Tojo M."/>
            <person name="Tubio J.M."/>
            <person name="Unger M.F."/>
            <person name="Wang B."/>
            <person name="Vernick K.D."/>
            <person name="Ribeiro J.M."/>
            <person name="James A.A."/>
            <person name="Michel K."/>
            <person name="Riehle M.A."/>
            <person name="Luckhart S."/>
            <person name="Sharakhov I.V."/>
            <person name="Tu Z."/>
        </authorList>
    </citation>
    <scope>NUCLEOTIDE SEQUENCE [LARGE SCALE GENOMIC DNA]</scope>
    <source>
        <strain evidence="3">Indian</strain>
    </source>
</reference>
<organism evidence="2 3">
    <name type="scientific">Anopheles stephensi</name>
    <name type="common">Indo-Pakistan malaria mosquito</name>
    <dbReference type="NCBI Taxonomy" id="30069"/>
    <lineage>
        <taxon>Eukaryota</taxon>
        <taxon>Metazoa</taxon>
        <taxon>Ecdysozoa</taxon>
        <taxon>Arthropoda</taxon>
        <taxon>Hexapoda</taxon>
        <taxon>Insecta</taxon>
        <taxon>Pterygota</taxon>
        <taxon>Neoptera</taxon>
        <taxon>Endopterygota</taxon>
        <taxon>Diptera</taxon>
        <taxon>Nematocera</taxon>
        <taxon>Culicoidea</taxon>
        <taxon>Culicidae</taxon>
        <taxon>Anophelinae</taxon>
        <taxon>Anopheles</taxon>
    </lineage>
</organism>